<evidence type="ECO:0000313" key="1">
    <source>
        <dbReference type="EMBL" id="VTT74581.1"/>
    </source>
</evidence>
<gene>
    <name evidence="1" type="ORF">C2S_1766</name>
</gene>
<sequence length="115" mass="12493">MPIMSDDEVRALAAQVKQQRIEIDALKKIIGALIMEADLGDTGMKGGLDPWMPEDEVNFLNGSELSDAGFVEKGALLLKSKQPAFLLPLKFFDLFAREAVMINGSQNPSDNNAGN</sequence>
<proteinExistence type="predicted"/>
<organism evidence="1 2">
    <name type="scientific">Fusarium fujikuroi</name>
    <name type="common">Bakanae and foot rot disease fungus</name>
    <name type="synonym">Gibberella fujikuroi</name>
    <dbReference type="NCBI Taxonomy" id="5127"/>
    <lineage>
        <taxon>Eukaryota</taxon>
        <taxon>Fungi</taxon>
        <taxon>Dikarya</taxon>
        <taxon>Ascomycota</taxon>
        <taxon>Pezizomycotina</taxon>
        <taxon>Sordariomycetes</taxon>
        <taxon>Hypocreomycetidae</taxon>
        <taxon>Hypocreales</taxon>
        <taxon>Nectriaceae</taxon>
        <taxon>Fusarium</taxon>
        <taxon>Fusarium fujikuroi species complex</taxon>
    </lineage>
</organism>
<dbReference type="Proteomes" id="UP000760494">
    <property type="component" value="Unassembled WGS sequence"/>
</dbReference>
<reference evidence="1" key="1">
    <citation type="submission" date="2019-05" db="EMBL/GenBank/DDBJ databases">
        <authorList>
            <person name="Piombo E."/>
        </authorList>
    </citation>
    <scope>NUCLEOTIDE SEQUENCE</scope>
    <source>
        <strain evidence="1">C2S</strain>
    </source>
</reference>
<evidence type="ECO:0000313" key="2">
    <source>
        <dbReference type="Proteomes" id="UP000760494"/>
    </source>
</evidence>
<protein>
    <submittedName>
        <fullName evidence="1">Uncharacterized protein</fullName>
    </submittedName>
</protein>
<comment type="caution">
    <text evidence="1">The sequence shown here is derived from an EMBL/GenBank/DDBJ whole genome shotgun (WGS) entry which is preliminary data.</text>
</comment>
<accession>A0A9Q9RSN2</accession>
<name>A0A9Q9RSN2_FUSFU</name>
<dbReference type="AlphaFoldDB" id="A0A9Q9RSN2"/>
<dbReference type="EMBL" id="CABFJX010000374">
    <property type="protein sequence ID" value="VTT74581.1"/>
    <property type="molecule type" value="Genomic_DNA"/>
</dbReference>